<dbReference type="InterPro" id="IPR003593">
    <property type="entry name" value="AAA+_ATPase"/>
</dbReference>
<keyword evidence="4 6" id="KW-0067">ATP-binding</keyword>
<dbReference type="Gene3D" id="3.40.50.300">
    <property type="entry name" value="P-loop containing nucleotide triphosphate hydrolases"/>
    <property type="match status" value="1"/>
</dbReference>
<comment type="similarity">
    <text evidence="1">Belongs to the ABC transporter superfamily.</text>
</comment>
<dbReference type="GO" id="GO:0016887">
    <property type="term" value="F:ATP hydrolysis activity"/>
    <property type="evidence" value="ECO:0007669"/>
    <property type="project" value="InterPro"/>
</dbReference>
<keyword evidence="3" id="KW-0547">Nucleotide-binding</keyword>
<dbReference type="AlphaFoldDB" id="A0A2P8E0W9"/>
<dbReference type="Proteomes" id="UP000243528">
    <property type="component" value="Unassembled WGS sequence"/>
</dbReference>
<keyword evidence="7" id="KW-1185">Reference proteome</keyword>
<organism evidence="6 7">
    <name type="scientific">Haloactinopolyspora alba</name>
    <dbReference type="NCBI Taxonomy" id="648780"/>
    <lineage>
        <taxon>Bacteria</taxon>
        <taxon>Bacillati</taxon>
        <taxon>Actinomycetota</taxon>
        <taxon>Actinomycetes</taxon>
        <taxon>Jiangellales</taxon>
        <taxon>Jiangellaceae</taxon>
        <taxon>Haloactinopolyspora</taxon>
    </lineage>
</organism>
<dbReference type="GO" id="GO:0140359">
    <property type="term" value="F:ABC-type transporter activity"/>
    <property type="evidence" value="ECO:0007669"/>
    <property type="project" value="InterPro"/>
</dbReference>
<proteinExistence type="inferred from homology"/>
<gene>
    <name evidence="6" type="ORF">CLV30_10833</name>
</gene>
<dbReference type="GO" id="GO:0005524">
    <property type="term" value="F:ATP binding"/>
    <property type="evidence" value="ECO:0007669"/>
    <property type="project" value="UniProtKB-KW"/>
</dbReference>
<evidence type="ECO:0000256" key="3">
    <source>
        <dbReference type="ARBA" id="ARBA00022741"/>
    </source>
</evidence>
<name>A0A2P8E0W9_9ACTN</name>
<dbReference type="SUPFAM" id="SSF52540">
    <property type="entry name" value="P-loop containing nucleoside triphosphate hydrolases"/>
    <property type="match status" value="1"/>
</dbReference>
<keyword evidence="2" id="KW-0813">Transport</keyword>
<accession>A0A2P8E0W9</accession>
<dbReference type="PROSITE" id="PS00211">
    <property type="entry name" value="ABC_TRANSPORTER_1"/>
    <property type="match status" value="1"/>
</dbReference>
<evidence type="ECO:0000256" key="4">
    <source>
        <dbReference type="ARBA" id="ARBA00022840"/>
    </source>
</evidence>
<dbReference type="InterPro" id="IPR017871">
    <property type="entry name" value="ABC_transporter-like_CS"/>
</dbReference>
<dbReference type="CDD" id="cd03220">
    <property type="entry name" value="ABC_KpsT_Wzt"/>
    <property type="match status" value="1"/>
</dbReference>
<sequence>MSSVSEVQAVSEYSVATAVKVENVSLTYRTTFERTPTFKTALVRLGRGERAVKEVEAVQDVSFEVPHGNAVGIIGANGAGKSTLMRMIAGILPPSQGRIEVDGRVSTLLALGVGFNNQLTGRDNVILGGLAGGLTREEIHERYEDIAEFAELGEFIDMPMRTYSSGMFQRLAFSVAVHMDPDILLIDEALSAGDATFKQKAAAKMKDLAANARTMFLVSHALRSVKDMCNDAVWMHNGRLMMHGEPKEVIAEYRKFLKFGEDAYSMEDF</sequence>
<evidence type="ECO:0000259" key="5">
    <source>
        <dbReference type="PROSITE" id="PS50893"/>
    </source>
</evidence>
<dbReference type="PANTHER" id="PTHR46743">
    <property type="entry name" value="TEICHOIC ACIDS EXPORT ATP-BINDING PROTEIN TAGH"/>
    <property type="match status" value="1"/>
</dbReference>
<evidence type="ECO:0000313" key="7">
    <source>
        <dbReference type="Proteomes" id="UP000243528"/>
    </source>
</evidence>
<dbReference type="PANTHER" id="PTHR46743:SF2">
    <property type="entry name" value="TEICHOIC ACIDS EXPORT ATP-BINDING PROTEIN TAGH"/>
    <property type="match status" value="1"/>
</dbReference>
<dbReference type="GO" id="GO:0016020">
    <property type="term" value="C:membrane"/>
    <property type="evidence" value="ECO:0007669"/>
    <property type="project" value="InterPro"/>
</dbReference>
<dbReference type="InterPro" id="IPR027417">
    <property type="entry name" value="P-loop_NTPase"/>
</dbReference>
<evidence type="ECO:0000256" key="2">
    <source>
        <dbReference type="ARBA" id="ARBA00022448"/>
    </source>
</evidence>
<feature type="domain" description="ABC transporter" evidence="5">
    <location>
        <begin position="43"/>
        <end position="262"/>
    </location>
</feature>
<dbReference type="InterPro" id="IPR015860">
    <property type="entry name" value="ABC_transpr_TagH-like"/>
</dbReference>
<evidence type="ECO:0000256" key="1">
    <source>
        <dbReference type="ARBA" id="ARBA00005417"/>
    </source>
</evidence>
<dbReference type="InterPro" id="IPR050683">
    <property type="entry name" value="Bact_Polysacc_Export_ATP-bd"/>
</dbReference>
<dbReference type="PROSITE" id="PS50893">
    <property type="entry name" value="ABC_TRANSPORTER_2"/>
    <property type="match status" value="1"/>
</dbReference>
<dbReference type="Pfam" id="PF00005">
    <property type="entry name" value="ABC_tran"/>
    <property type="match status" value="1"/>
</dbReference>
<dbReference type="SMART" id="SM00382">
    <property type="entry name" value="AAA"/>
    <property type="match status" value="1"/>
</dbReference>
<dbReference type="InterPro" id="IPR003439">
    <property type="entry name" value="ABC_transporter-like_ATP-bd"/>
</dbReference>
<comment type="caution">
    <text evidence="6">The sequence shown here is derived from an EMBL/GenBank/DDBJ whole genome shotgun (WGS) entry which is preliminary data.</text>
</comment>
<protein>
    <submittedName>
        <fullName evidence="6">ABC-2 type transport system ATP-binding protein/teichoic acid transport system ATP-binding protein</fullName>
    </submittedName>
</protein>
<dbReference type="EMBL" id="PYGE01000008">
    <property type="protein sequence ID" value="PSL03121.1"/>
    <property type="molecule type" value="Genomic_DNA"/>
</dbReference>
<reference evidence="6 7" key="1">
    <citation type="submission" date="2018-03" db="EMBL/GenBank/DDBJ databases">
        <title>Genomic Encyclopedia of Archaeal and Bacterial Type Strains, Phase II (KMG-II): from individual species to whole genera.</title>
        <authorList>
            <person name="Goeker M."/>
        </authorList>
    </citation>
    <scope>NUCLEOTIDE SEQUENCE [LARGE SCALE GENOMIC DNA]</scope>
    <source>
        <strain evidence="6 7">DSM 45211</strain>
    </source>
</reference>
<evidence type="ECO:0000313" key="6">
    <source>
        <dbReference type="EMBL" id="PSL03121.1"/>
    </source>
</evidence>